<evidence type="ECO:0000313" key="3">
    <source>
        <dbReference type="EMBL" id="CAF4695126.1"/>
    </source>
</evidence>
<evidence type="ECO:0000313" key="2">
    <source>
        <dbReference type="EMBL" id="CAF4666777.1"/>
    </source>
</evidence>
<feature type="domain" description="PiggyBac transposable element-derived protein" evidence="1">
    <location>
        <begin position="5"/>
        <end position="36"/>
    </location>
</feature>
<accession>A0A8S3A730</accession>
<evidence type="ECO:0000313" key="4">
    <source>
        <dbReference type="EMBL" id="CAF4864617.1"/>
    </source>
</evidence>
<dbReference type="InterPro" id="IPR029526">
    <property type="entry name" value="PGBD"/>
</dbReference>
<dbReference type="Proteomes" id="UP000681720">
    <property type="component" value="Unassembled WGS sequence"/>
</dbReference>
<dbReference type="EMBL" id="CAJOBI010118496">
    <property type="protein sequence ID" value="CAF4666777.1"/>
    <property type="molecule type" value="Genomic_DNA"/>
</dbReference>
<dbReference type="AlphaFoldDB" id="A0A8S3A730"/>
<gene>
    <name evidence="3" type="ORF">BYL167_LOCUS43877</name>
    <name evidence="4" type="ORF">GIL414_LOCUS50062</name>
    <name evidence="2" type="ORF">SMN809_LOCUS41728</name>
</gene>
<feature type="non-terminal residue" evidence="3">
    <location>
        <position position="68"/>
    </location>
</feature>
<dbReference type="EMBL" id="CAJOBH010117760">
    <property type="protein sequence ID" value="CAF4695126.1"/>
    <property type="molecule type" value="Genomic_DNA"/>
</dbReference>
<sequence>MHKRFFDNYFTTIKLQVELKKLGIYSVGTVRANHLPGLIIKDEKDLSKEGRGSMDHRVAEVDGVQLCA</sequence>
<organism evidence="3 5">
    <name type="scientific">Rotaria magnacalcarata</name>
    <dbReference type="NCBI Taxonomy" id="392030"/>
    <lineage>
        <taxon>Eukaryota</taxon>
        <taxon>Metazoa</taxon>
        <taxon>Spiralia</taxon>
        <taxon>Gnathifera</taxon>
        <taxon>Rotifera</taxon>
        <taxon>Eurotatoria</taxon>
        <taxon>Bdelloidea</taxon>
        <taxon>Philodinida</taxon>
        <taxon>Philodinidae</taxon>
        <taxon>Rotaria</taxon>
    </lineage>
</organism>
<name>A0A8S3A730_9BILA</name>
<dbReference type="Pfam" id="PF13843">
    <property type="entry name" value="DDE_Tnp_1_7"/>
    <property type="match status" value="1"/>
</dbReference>
<evidence type="ECO:0000259" key="1">
    <source>
        <dbReference type="Pfam" id="PF13843"/>
    </source>
</evidence>
<evidence type="ECO:0000313" key="5">
    <source>
        <dbReference type="Proteomes" id="UP000681967"/>
    </source>
</evidence>
<dbReference type="PANTHER" id="PTHR47272">
    <property type="entry name" value="DDE_TNP_1_7 DOMAIN-CONTAINING PROTEIN"/>
    <property type="match status" value="1"/>
</dbReference>
<dbReference type="EMBL" id="CAJOBJ010165963">
    <property type="protein sequence ID" value="CAF4864617.1"/>
    <property type="molecule type" value="Genomic_DNA"/>
</dbReference>
<dbReference type="Proteomes" id="UP000676336">
    <property type="component" value="Unassembled WGS sequence"/>
</dbReference>
<comment type="caution">
    <text evidence="3">The sequence shown here is derived from an EMBL/GenBank/DDBJ whole genome shotgun (WGS) entry which is preliminary data.</text>
</comment>
<reference evidence="3" key="1">
    <citation type="submission" date="2021-02" db="EMBL/GenBank/DDBJ databases">
        <authorList>
            <person name="Nowell W R."/>
        </authorList>
    </citation>
    <scope>NUCLEOTIDE SEQUENCE</scope>
</reference>
<dbReference type="PANTHER" id="PTHR47272:SF1">
    <property type="entry name" value="PIGGYBAC TRANSPOSABLE ELEMENT-DERIVED PROTEIN 3-LIKE"/>
    <property type="match status" value="1"/>
</dbReference>
<dbReference type="Proteomes" id="UP000681967">
    <property type="component" value="Unassembled WGS sequence"/>
</dbReference>
<proteinExistence type="predicted"/>
<protein>
    <recommendedName>
        <fullName evidence="1">PiggyBac transposable element-derived protein domain-containing protein</fullName>
    </recommendedName>
</protein>